<organism evidence="1">
    <name type="scientific">Aegilops tauschii</name>
    <name type="common">Tausch's goatgrass</name>
    <name type="synonym">Aegilops squarrosa</name>
    <dbReference type="NCBI Taxonomy" id="37682"/>
    <lineage>
        <taxon>Eukaryota</taxon>
        <taxon>Viridiplantae</taxon>
        <taxon>Streptophyta</taxon>
        <taxon>Embryophyta</taxon>
        <taxon>Tracheophyta</taxon>
        <taxon>Spermatophyta</taxon>
        <taxon>Magnoliopsida</taxon>
        <taxon>Liliopsida</taxon>
        <taxon>Poales</taxon>
        <taxon>Poaceae</taxon>
        <taxon>BOP clade</taxon>
        <taxon>Pooideae</taxon>
        <taxon>Triticodae</taxon>
        <taxon>Triticeae</taxon>
        <taxon>Triticinae</taxon>
        <taxon>Aegilops</taxon>
    </lineage>
</organism>
<proteinExistence type="predicted"/>
<dbReference type="AlphaFoldDB" id="R7VZQ2"/>
<protein>
    <submittedName>
        <fullName evidence="1">Uncharacterized protein</fullName>
    </submittedName>
</protein>
<dbReference type="PANTHER" id="PTHR47482:SF5">
    <property type="entry name" value="FAR1 DOMAIN-CONTAINING PROTEIN"/>
    <property type="match status" value="1"/>
</dbReference>
<dbReference type="EnsemblPlants" id="EMT01583">
    <property type="protein sequence ID" value="EMT01583"/>
    <property type="gene ID" value="F775_24720"/>
</dbReference>
<reference evidence="1" key="1">
    <citation type="submission" date="2015-06" db="UniProtKB">
        <authorList>
            <consortium name="EnsemblPlants"/>
        </authorList>
    </citation>
    <scope>IDENTIFICATION</scope>
</reference>
<sequence length="235" mass="27200">MSGAIDGEDESPSCQAPGWNKRLFVVLYFENSSQIICACIVRGRMLMRANLVVERHASKIQSRATFEQFGHILNECGAYQVEEVDKHRTYIAIHSEAEKREKWCRASYKVTMLDEGNEFEFECGQFAHVGLLCRHVLKVLDFIRAKEIPVKHIVKRWMKDARDILPAHLTQYQKDKVRDGLGLHDRLADKGAMLNRVQPMVDELAYLKKQLAYEVISMKGEKDELPIFMMHEVLF</sequence>
<dbReference type="PANTHER" id="PTHR47482">
    <property type="entry name" value="OS11G0632001 PROTEIN"/>
    <property type="match status" value="1"/>
</dbReference>
<evidence type="ECO:0000313" key="1">
    <source>
        <dbReference type="EnsemblPlants" id="EMT01583"/>
    </source>
</evidence>
<accession>R7VZQ2</accession>
<name>R7VZQ2_AEGTA</name>